<dbReference type="AlphaFoldDB" id="A0A848GV35"/>
<evidence type="ECO:0000313" key="2">
    <source>
        <dbReference type="Proteomes" id="UP000583266"/>
    </source>
</evidence>
<name>A0A848GV35_9BACT</name>
<reference evidence="1 2" key="1">
    <citation type="submission" date="2020-04" db="EMBL/GenBank/DDBJ databases">
        <title>Chitinophaga sp. G-6-1-13 sp. nov., isolated from soil.</title>
        <authorList>
            <person name="Dahal R.H."/>
            <person name="Chaudhary D.K."/>
        </authorList>
    </citation>
    <scope>NUCLEOTIDE SEQUENCE [LARGE SCALE GENOMIC DNA]</scope>
    <source>
        <strain evidence="1 2">G-6-1-13</strain>
    </source>
</reference>
<evidence type="ECO:0000313" key="1">
    <source>
        <dbReference type="EMBL" id="NML39578.1"/>
    </source>
</evidence>
<protein>
    <submittedName>
        <fullName evidence="1">Uncharacterized protein</fullName>
    </submittedName>
</protein>
<accession>A0A848GV35</accession>
<sequence>MIKLSKLTPLAASVPVRLFPQNPAIKNSLCVVKGYLLLALLLLFLTSFHVSTQDPTVVGHLYNANNANFAWIKLGTLSLPQEGSTATIRFHGGSGYNGLLEQMGQTELHIRTSNGNSNPNGYPFSAYATRTGYSVPVALIKIIPNVSGTAPTSYDIYIYHGGYAGYSIYEVVTISGAYQRIEQITAAPTQGYDVPFNFTVQNDVNLANALRANYTTGNVTIGYPSKKSQLMVNGDIFANRVKVSTENWPDYVFNPEFELRPISDLARYIADNKHLPDLPAAKEVETKGQDVGEINKILVKKMEEMSLYIIQLDQRMKELEEKLNKK</sequence>
<gene>
    <name evidence="1" type="ORF">HHL17_20425</name>
</gene>
<keyword evidence="2" id="KW-1185">Reference proteome</keyword>
<dbReference type="Proteomes" id="UP000583266">
    <property type="component" value="Unassembled WGS sequence"/>
</dbReference>
<dbReference type="RefSeq" id="WP_169226643.1">
    <property type="nucleotide sequence ID" value="NZ_JABBGC010000002.1"/>
</dbReference>
<dbReference type="EMBL" id="JABBGC010000002">
    <property type="protein sequence ID" value="NML39578.1"/>
    <property type="molecule type" value="Genomic_DNA"/>
</dbReference>
<organism evidence="1 2">
    <name type="scientific">Chitinophaga fulva</name>
    <dbReference type="NCBI Taxonomy" id="2728842"/>
    <lineage>
        <taxon>Bacteria</taxon>
        <taxon>Pseudomonadati</taxon>
        <taxon>Bacteroidota</taxon>
        <taxon>Chitinophagia</taxon>
        <taxon>Chitinophagales</taxon>
        <taxon>Chitinophagaceae</taxon>
        <taxon>Chitinophaga</taxon>
    </lineage>
</organism>
<comment type="caution">
    <text evidence="1">The sequence shown here is derived from an EMBL/GenBank/DDBJ whole genome shotgun (WGS) entry which is preliminary data.</text>
</comment>
<proteinExistence type="predicted"/>